<accession>A0ABW5RYR9</accession>
<dbReference type="Pfam" id="PF01381">
    <property type="entry name" value="HTH_3"/>
    <property type="match status" value="1"/>
</dbReference>
<dbReference type="PROSITE" id="PS50943">
    <property type="entry name" value="HTH_CROC1"/>
    <property type="match status" value="1"/>
</dbReference>
<dbReference type="InterPro" id="IPR041315">
    <property type="entry name" value="PlcR_TPR"/>
</dbReference>
<dbReference type="PANTHER" id="PTHR37038">
    <property type="entry name" value="TRANSCRIPTIONAL REGULATOR-RELATED"/>
    <property type="match status" value="1"/>
</dbReference>
<protein>
    <submittedName>
        <fullName evidence="2">Helix-turn-helix domain-containing protein</fullName>
    </submittedName>
</protein>
<dbReference type="SMART" id="SM00530">
    <property type="entry name" value="HTH_XRE"/>
    <property type="match status" value="1"/>
</dbReference>
<proteinExistence type="predicted"/>
<evidence type="ECO:0000313" key="3">
    <source>
        <dbReference type="Proteomes" id="UP001597506"/>
    </source>
</evidence>
<dbReference type="Proteomes" id="UP001597506">
    <property type="component" value="Unassembled WGS sequence"/>
</dbReference>
<comment type="caution">
    <text evidence="2">The sequence shown here is derived from an EMBL/GenBank/DDBJ whole genome shotgun (WGS) entry which is preliminary data.</text>
</comment>
<feature type="domain" description="HTH cro/C1-type" evidence="1">
    <location>
        <begin position="10"/>
        <end position="63"/>
    </location>
</feature>
<dbReference type="CDD" id="cd00093">
    <property type="entry name" value="HTH_XRE"/>
    <property type="match status" value="1"/>
</dbReference>
<dbReference type="InterPro" id="IPR011990">
    <property type="entry name" value="TPR-like_helical_dom_sf"/>
</dbReference>
<dbReference type="InterPro" id="IPR053163">
    <property type="entry name" value="HTH-type_regulator_Rgg"/>
</dbReference>
<dbReference type="SUPFAM" id="SSF47413">
    <property type="entry name" value="lambda repressor-like DNA-binding domains"/>
    <property type="match status" value="1"/>
</dbReference>
<dbReference type="InterPro" id="IPR001387">
    <property type="entry name" value="Cro/C1-type_HTH"/>
</dbReference>
<gene>
    <name evidence="2" type="ORF">ACFSUL_20570</name>
</gene>
<evidence type="ECO:0000313" key="2">
    <source>
        <dbReference type="EMBL" id="MFD2683131.1"/>
    </source>
</evidence>
<organism evidence="2 3">
    <name type="scientific">Bacillus seohaeanensis</name>
    <dbReference type="NCBI Taxonomy" id="284580"/>
    <lineage>
        <taxon>Bacteria</taxon>
        <taxon>Bacillati</taxon>
        <taxon>Bacillota</taxon>
        <taxon>Bacilli</taxon>
        <taxon>Bacillales</taxon>
        <taxon>Bacillaceae</taxon>
        <taxon>Bacillus</taxon>
    </lineage>
</organism>
<dbReference type="Pfam" id="PF18768">
    <property type="entry name" value="RNPP_C"/>
    <property type="match status" value="1"/>
</dbReference>
<dbReference type="InterPro" id="IPR010982">
    <property type="entry name" value="Lambda_DNA-bd_dom_sf"/>
</dbReference>
<sequence>MDYSAIGRKIKELRKTIGITQGELAKGICTQALISRIEKGDIYPSATVLYEISQRLGVDVNYFFEIGLTPRLDYIKEVEHQLRVLRRAFRYEEMMEMVRVEEQNPLFTNNEKNLQLLYWHKGIYLFEAKQEREAALQILQQALELTNTLKKAWTEREMEILLSTGAVYFKENFLEKALEIYNDLRSHLKSYKRLQDITIKTRLLYNLSRVYTRLGEYKKSIHLTNEGIQWCKESEHIFMVGQFYYNLGYNNELLHNYDKAIPHYEKAQLIFHLQNDYKYDQYIEGRLAKLKKLEK</sequence>
<dbReference type="Gene3D" id="1.25.40.10">
    <property type="entry name" value="Tetratricopeptide repeat domain"/>
    <property type="match status" value="1"/>
</dbReference>
<dbReference type="PANTHER" id="PTHR37038:SF14">
    <property type="entry name" value="TRANSCRIPTIONAL ACTIVATOR"/>
    <property type="match status" value="1"/>
</dbReference>
<dbReference type="SUPFAM" id="SSF48452">
    <property type="entry name" value="TPR-like"/>
    <property type="match status" value="1"/>
</dbReference>
<evidence type="ECO:0000259" key="1">
    <source>
        <dbReference type="PROSITE" id="PS50943"/>
    </source>
</evidence>
<name>A0ABW5RYR9_9BACI</name>
<reference evidence="3" key="1">
    <citation type="journal article" date="2019" name="Int. J. Syst. Evol. Microbiol.">
        <title>The Global Catalogue of Microorganisms (GCM) 10K type strain sequencing project: providing services to taxonomists for standard genome sequencing and annotation.</title>
        <authorList>
            <consortium name="The Broad Institute Genomics Platform"/>
            <consortium name="The Broad Institute Genome Sequencing Center for Infectious Disease"/>
            <person name="Wu L."/>
            <person name="Ma J."/>
        </authorList>
    </citation>
    <scope>NUCLEOTIDE SEQUENCE [LARGE SCALE GENOMIC DNA]</scope>
    <source>
        <strain evidence="3">KCTC 3913</strain>
    </source>
</reference>
<keyword evidence="3" id="KW-1185">Reference proteome</keyword>
<dbReference type="EMBL" id="JBHUMF010000035">
    <property type="protein sequence ID" value="MFD2683131.1"/>
    <property type="molecule type" value="Genomic_DNA"/>
</dbReference>